<protein>
    <recommendedName>
        <fullName evidence="3">Reverse transcriptase domain-containing protein</fullName>
    </recommendedName>
</protein>
<dbReference type="AlphaFoldDB" id="A0A4C1UHT1"/>
<dbReference type="OrthoDB" id="416454at2759"/>
<gene>
    <name evidence="1" type="ORF">EVAR_20057_1</name>
</gene>
<organism evidence="1 2">
    <name type="scientific">Eumeta variegata</name>
    <name type="common">Bagworm moth</name>
    <name type="synonym">Eumeta japonica</name>
    <dbReference type="NCBI Taxonomy" id="151549"/>
    <lineage>
        <taxon>Eukaryota</taxon>
        <taxon>Metazoa</taxon>
        <taxon>Ecdysozoa</taxon>
        <taxon>Arthropoda</taxon>
        <taxon>Hexapoda</taxon>
        <taxon>Insecta</taxon>
        <taxon>Pterygota</taxon>
        <taxon>Neoptera</taxon>
        <taxon>Endopterygota</taxon>
        <taxon>Lepidoptera</taxon>
        <taxon>Glossata</taxon>
        <taxon>Ditrysia</taxon>
        <taxon>Tineoidea</taxon>
        <taxon>Psychidae</taxon>
        <taxon>Oiketicinae</taxon>
        <taxon>Eumeta</taxon>
    </lineage>
</organism>
<dbReference type="Proteomes" id="UP000299102">
    <property type="component" value="Unassembled WGS sequence"/>
</dbReference>
<accession>A0A4C1UHT1</accession>
<evidence type="ECO:0000313" key="2">
    <source>
        <dbReference type="Proteomes" id="UP000299102"/>
    </source>
</evidence>
<evidence type="ECO:0000313" key="1">
    <source>
        <dbReference type="EMBL" id="GBP26043.1"/>
    </source>
</evidence>
<name>A0A4C1UHT1_EUMVA</name>
<dbReference type="EMBL" id="BGZK01000175">
    <property type="protein sequence ID" value="GBP26043.1"/>
    <property type="molecule type" value="Genomic_DNA"/>
</dbReference>
<keyword evidence="2" id="KW-1185">Reference proteome</keyword>
<comment type="caution">
    <text evidence="1">The sequence shown here is derived from an EMBL/GenBank/DDBJ whole genome shotgun (WGS) entry which is preliminary data.</text>
</comment>
<dbReference type="PANTHER" id="PTHR45913">
    <property type="entry name" value="EPM2A-INTERACTING PROTEIN 1"/>
    <property type="match status" value="1"/>
</dbReference>
<evidence type="ECO:0008006" key="3">
    <source>
        <dbReference type="Google" id="ProtNLM"/>
    </source>
</evidence>
<sequence>MYVFCGVRAGTDDCDSEPAEPSDILLALPPPLPHARPIPRIASSVTHSLVKLCAALATIRISKSITAFLCDITEKLGELNRRLQGEHKLISQMANKVFAFEDKLNMHIEEIKNENLHNFPTLIKAQQDGIKVSPESLEHRSYEKEIHQELPNESSGNLLVDLGQKDLIMKRQSIQIKTIWSCLSKVIEKVVCLPFATYLEAQGILMQVQTDFRKNRSTAAALIDVCNKILEIQDYGTGTILVLLHFVRAFDTTSTALVLNMNRNLLKQLTGRAHAYGMLNGPLLLLLIG</sequence>
<reference evidence="1 2" key="1">
    <citation type="journal article" date="2019" name="Commun. Biol.">
        <title>The bagworm genome reveals a unique fibroin gene that provides high tensile strength.</title>
        <authorList>
            <person name="Kono N."/>
            <person name="Nakamura H."/>
            <person name="Ohtoshi R."/>
            <person name="Tomita M."/>
            <person name="Numata K."/>
            <person name="Arakawa K."/>
        </authorList>
    </citation>
    <scope>NUCLEOTIDE SEQUENCE [LARGE SCALE GENOMIC DNA]</scope>
</reference>
<dbReference type="PANTHER" id="PTHR45913:SF5">
    <property type="entry name" value="GENERAL TRANSCRIPTION FACTOR II-I REPEAT DOMAIN-CONTAINING PROTEIN 2A-LIKE PROTEIN"/>
    <property type="match status" value="1"/>
</dbReference>
<proteinExistence type="predicted"/>